<dbReference type="Proteomes" id="UP001465976">
    <property type="component" value="Unassembled WGS sequence"/>
</dbReference>
<keyword evidence="3" id="KW-1185">Reference proteome</keyword>
<reference evidence="2 3" key="1">
    <citation type="submission" date="2024-02" db="EMBL/GenBank/DDBJ databases">
        <title>A draft genome for the cacao thread blight pathogen Marasmius crinis-equi.</title>
        <authorList>
            <person name="Cohen S.P."/>
            <person name="Baruah I.K."/>
            <person name="Amoako-Attah I."/>
            <person name="Bukari Y."/>
            <person name="Meinhardt L.W."/>
            <person name="Bailey B.A."/>
        </authorList>
    </citation>
    <scope>NUCLEOTIDE SEQUENCE [LARGE SCALE GENOMIC DNA]</scope>
    <source>
        <strain evidence="2 3">GH-76</strain>
    </source>
</reference>
<name>A0ABR3FTH3_9AGAR</name>
<accession>A0ABR3FTH3</accession>
<evidence type="ECO:0000313" key="3">
    <source>
        <dbReference type="Proteomes" id="UP001465976"/>
    </source>
</evidence>
<sequence>MSKPSTSRKRKSDSDAPTESVTNKKAHLMVDAILADASNYPIPSDDDLARSSLVELAKYARSLEAVIAGSKPKEKSPEELDAAAEKLRVAARSGIKKQMTWKPSCKTGSSKWVYDGVCNDPAVFGAMLNLGGPPTFKTKKMTATEFEKVMGSIQGHARYNTLYMTGNVNISWKAEEGTFKFTGTHGV</sequence>
<organism evidence="2 3">
    <name type="scientific">Marasmius crinis-equi</name>
    <dbReference type="NCBI Taxonomy" id="585013"/>
    <lineage>
        <taxon>Eukaryota</taxon>
        <taxon>Fungi</taxon>
        <taxon>Dikarya</taxon>
        <taxon>Basidiomycota</taxon>
        <taxon>Agaricomycotina</taxon>
        <taxon>Agaricomycetes</taxon>
        <taxon>Agaricomycetidae</taxon>
        <taxon>Agaricales</taxon>
        <taxon>Marasmiineae</taxon>
        <taxon>Marasmiaceae</taxon>
        <taxon>Marasmius</taxon>
    </lineage>
</organism>
<evidence type="ECO:0000256" key="1">
    <source>
        <dbReference type="SAM" id="MobiDB-lite"/>
    </source>
</evidence>
<proteinExistence type="predicted"/>
<protein>
    <submittedName>
        <fullName evidence="2">Uncharacterized protein</fullName>
    </submittedName>
</protein>
<feature type="region of interest" description="Disordered" evidence="1">
    <location>
        <begin position="1"/>
        <end position="23"/>
    </location>
</feature>
<comment type="caution">
    <text evidence="2">The sequence shown here is derived from an EMBL/GenBank/DDBJ whole genome shotgun (WGS) entry which is preliminary data.</text>
</comment>
<dbReference type="EMBL" id="JBAHYK010000084">
    <property type="protein sequence ID" value="KAL0578784.1"/>
    <property type="molecule type" value="Genomic_DNA"/>
</dbReference>
<evidence type="ECO:0000313" key="2">
    <source>
        <dbReference type="EMBL" id="KAL0578784.1"/>
    </source>
</evidence>
<feature type="compositionally biased region" description="Basic residues" evidence="1">
    <location>
        <begin position="1"/>
        <end position="11"/>
    </location>
</feature>
<gene>
    <name evidence="2" type="ORF">V5O48_003196</name>
</gene>